<accession>A0A445ESA7</accession>
<dbReference type="GO" id="GO:0008234">
    <property type="term" value="F:cysteine-type peptidase activity"/>
    <property type="evidence" value="ECO:0007669"/>
    <property type="project" value="InterPro"/>
</dbReference>
<dbReference type="InterPro" id="IPR003653">
    <property type="entry name" value="Peptidase_C48_C"/>
</dbReference>
<evidence type="ECO:0000256" key="2">
    <source>
        <dbReference type="ARBA" id="ARBA00022670"/>
    </source>
</evidence>
<protein>
    <recommendedName>
        <fullName evidence="5">Ubiquitin-like protease family profile domain-containing protein</fullName>
    </recommendedName>
</protein>
<sequence length="437" mass="49623">MATNNRHGLPDSCAPPSVLMNSFERRVMADLEDIKRANNSIREEQILLKSMIERINSIYVKPELKENERLLKNSKTNPITTPYKTCKITENIKKSDSKSIFNMDVEPNICLDVSDDEDDVMELDRTTITRQDPRKVAVQRSIPSIKCEKLSPQPNEKGKAKPLSKPWFPGPGERRTRFQNRVEVFRGVQRPRHMSTSEMGAQESNGEAVRASSTPVAARGITTYFKVGGEINLTKGQVEMFAYVFDLDLLPSEHIVKIGGSSATRQELFCLSKDHTIIAKIYIPIQDNDHWYLMVISLEPKIVFHLNSNLPRERKEPRTESTNTLAVVLSQIISSTHFEACPFEHGDFSGGWSSQTIEVVHDVQPPPTCQEDSALWVLSRLHMEYSFNPKIPPKISENQVLITTTIDLVLGSSNELRKTIMDNASEHWFQHNELNQP</sequence>
<dbReference type="Pfam" id="PF02902">
    <property type="entry name" value="Peptidase_C48"/>
    <property type="match status" value="1"/>
</dbReference>
<comment type="similarity">
    <text evidence="1">Belongs to the peptidase C48 family.</text>
</comment>
<feature type="domain" description="Ubiquitin-like protease family profile" evidence="5">
    <location>
        <begin position="273"/>
        <end position="336"/>
    </location>
</feature>
<evidence type="ECO:0000313" key="7">
    <source>
        <dbReference type="Proteomes" id="UP000289738"/>
    </source>
</evidence>
<name>A0A445ESA7_ARAHY</name>
<keyword evidence="7" id="KW-1185">Reference proteome</keyword>
<dbReference type="InterPro" id="IPR038765">
    <property type="entry name" value="Papain-like_cys_pep_sf"/>
</dbReference>
<dbReference type="SUPFAM" id="SSF54001">
    <property type="entry name" value="Cysteine proteinases"/>
    <property type="match status" value="1"/>
</dbReference>
<comment type="caution">
    <text evidence="6">The sequence shown here is derived from an EMBL/GenBank/DDBJ whole genome shotgun (WGS) entry which is preliminary data.</text>
</comment>
<evidence type="ECO:0000256" key="1">
    <source>
        <dbReference type="ARBA" id="ARBA00005234"/>
    </source>
</evidence>
<evidence type="ECO:0000313" key="6">
    <source>
        <dbReference type="EMBL" id="RYR78374.1"/>
    </source>
</evidence>
<reference evidence="6 7" key="1">
    <citation type="submission" date="2019-01" db="EMBL/GenBank/DDBJ databases">
        <title>Sequencing of cultivated peanut Arachis hypogaea provides insights into genome evolution and oil improvement.</title>
        <authorList>
            <person name="Chen X."/>
        </authorList>
    </citation>
    <scope>NUCLEOTIDE SEQUENCE [LARGE SCALE GENOMIC DNA]</scope>
    <source>
        <strain evidence="7">cv. Fuhuasheng</strain>
        <tissue evidence="6">Leaves</tissue>
    </source>
</reference>
<evidence type="ECO:0000256" key="3">
    <source>
        <dbReference type="ARBA" id="ARBA00022801"/>
    </source>
</evidence>
<dbReference type="EMBL" id="SDMP01000001">
    <property type="protein sequence ID" value="RYR78374.1"/>
    <property type="molecule type" value="Genomic_DNA"/>
</dbReference>
<dbReference type="Proteomes" id="UP000289738">
    <property type="component" value="Chromosome A01"/>
</dbReference>
<feature type="region of interest" description="Disordered" evidence="4">
    <location>
        <begin position="148"/>
        <end position="173"/>
    </location>
</feature>
<dbReference type="AlphaFoldDB" id="A0A445ESA7"/>
<gene>
    <name evidence="6" type="ORF">Ahy_A01g003153</name>
</gene>
<proteinExistence type="inferred from homology"/>
<keyword evidence="3" id="KW-0378">Hydrolase</keyword>
<organism evidence="6 7">
    <name type="scientific">Arachis hypogaea</name>
    <name type="common">Peanut</name>
    <dbReference type="NCBI Taxonomy" id="3818"/>
    <lineage>
        <taxon>Eukaryota</taxon>
        <taxon>Viridiplantae</taxon>
        <taxon>Streptophyta</taxon>
        <taxon>Embryophyta</taxon>
        <taxon>Tracheophyta</taxon>
        <taxon>Spermatophyta</taxon>
        <taxon>Magnoliopsida</taxon>
        <taxon>eudicotyledons</taxon>
        <taxon>Gunneridae</taxon>
        <taxon>Pentapetalae</taxon>
        <taxon>rosids</taxon>
        <taxon>fabids</taxon>
        <taxon>Fabales</taxon>
        <taxon>Fabaceae</taxon>
        <taxon>Papilionoideae</taxon>
        <taxon>50 kb inversion clade</taxon>
        <taxon>dalbergioids sensu lato</taxon>
        <taxon>Dalbergieae</taxon>
        <taxon>Pterocarpus clade</taxon>
        <taxon>Arachis</taxon>
    </lineage>
</organism>
<evidence type="ECO:0000259" key="5">
    <source>
        <dbReference type="Pfam" id="PF02902"/>
    </source>
</evidence>
<keyword evidence="2" id="KW-0645">Protease</keyword>
<evidence type="ECO:0000256" key="4">
    <source>
        <dbReference type="SAM" id="MobiDB-lite"/>
    </source>
</evidence>
<dbReference type="Gene3D" id="3.40.395.10">
    <property type="entry name" value="Adenoviral Proteinase, Chain A"/>
    <property type="match status" value="1"/>
</dbReference>
<dbReference type="GO" id="GO:0006508">
    <property type="term" value="P:proteolysis"/>
    <property type="evidence" value="ECO:0007669"/>
    <property type="project" value="UniProtKB-KW"/>
</dbReference>